<evidence type="ECO:0000259" key="2">
    <source>
        <dbReference type="Pfam" id="PF00849"/>
    </source>
</evidence>
<dbReference type="GO" id="GO:0000455">
    <property type="term" value="P:enzyme-directed rRNA pseudouridine synthesis"/>
    <property type="evidence" value="ECO:0007669"/>
    <property type="project" value="TreeGrafter"/>
</dbReference>
<name>A0A1F6G7I6_9PROT</name>
<dbReference type="EMBL" id="MFNE01000043">
    <property type="protein sequence ID" value="OGG94058.1"/>
    <property type="molecule type" value="Genomic_DNA"/>
</dbReference>
<evidence type="ECO:0000256" key="1">
    <source>
        <dbReference type="ARBA" id="ARBA00010876"/>
    </source>
</evidence>
<proteinExistence type="inferred from homology"/>
<dbReference type="GO" id="GO:0009982">
    <property type="term" value="F:pseudouridine synthase activity"/>
    <property type="evidence" value="ECO:0007669"/>
    <property type="project" value="InterPro"/>
</dbReference>
<reference evidence="3 4" key="1">
    <citation type="journal article" date="2016" name="Nat. Commun.">
        <title>Thousands of microbial genomes shed light on interconnected biogeochemical processes in an aquifer system.</title>
        <authorList>
            <person name="Anantharaman K."/>
            <person name="Brown C.T."/>
            <person name="Hug L.A."/>
            <person name="Sharon I."/>
            <person name="Castelle C.J."/>
            <person name="Probst A.J."/>
            <person name="Thomas B.C."/>
            <person name="Singh A."/>
            <person name="Wilkins M.J."/>
            <person name="Karaoz U."/>
            <person name="Brodie E.L."/>
            <person name="Williams K.H."/>
            <person name="Hubbard S.S."/>
            <person name="Banfield J.F."/>
        </authorList>
    </citation>
    <scope>NUCLEOTIDE SEQUENCE [LARGE SCALE GENOMIC DNA]</scope>
</reference>
<feature type="domain" description="Pseudouridine synthase RsuA/RluA-like" evidence="2">
    <location>
        <begin position="56"/>
        <end position="203"/>
    </location>
</feature>
<dbReference type="InterPro" id="IPR006145">
    <property type="entry name" value="PsdUridine_synth_RsuA/RluA"/>
</dbReference>
<dbReference type="GO" id="GO:0003723">
    <property type="term" value="F:RNA binding"/>
    <property type="evidence" value="ECO:0007669"/>
    <property type="project" value="InterPro"/>
</dbReference>
<gene>
    <name evidence="3" type="ORF">A2527_09410</name>
</gene>
<organism evidence="3 4">
    <name type="scientific">Candidatus Lambdaproteobacteria bacterium RIFOXYD2_FULL_50_16</name>
    <dbReference type="NCBI Taxonomy" id="1817772"/>
    <lineage>
        <taxon>Bacteria</taxon>
        <taxon>Pseudomonadati</taxon>
        <taxon>Pseudomonadota</taxon>
        <taxon>Candidatus Lambdaproteobacteria</taxon>
    </lineage>
</organism>
<accession>A0A1F6G7I6</accession>
<dbReference type="STRING" id="1817772.A2527_09410"/>
<dbReference type="Gene3D" id="3.30.2350.10">
    <property type="entry name" value="Pseudouridine synthase"/>
    <property type="match status" value="1"/>
</dbReference>
<sequence>MGERLERVLAGRILINGKAPTEWLQTGDLLEYLHLREDEADLADTPLVILYEDDDLLAISKPPHLPVSPGGRFYFCCLAILAKERFGLPELSPMHRLDLETSGVLLFGKNKLARTQIQPLFELHQIEKLYEAITFGDPGLEPIEGDMVPLVGSKIHSKQTLIPADEPRSKTKILSVEPFGPYFLIKLAPLTGKTNQLRVHLAHRGAPIVGDKKYYPDEQVYLDWFDHRQLEPLLERLKLHRQALHCQALAFENPLTRKPLQLQDDRILWEETLTQIRDL</sequence>
<comment type="similarity">
    <text evidence="1">Belongs to the pseudouridine synthase RluA family.</text>
</comment>
<dbReference type="Pfam" id="PF00849">
    <property type="entry name" value="PseudoU_synth_2"/>
    <property type="match status" value="1"/>
</dbReference>
<dbReference type="Proteomes" id="UP000178449">
    <property type="component" value="Unassembled WGS sequence"/>
</dbReference>
<dbReference type="GO" id="GO:0140098">
    <property type="term" value="F:catalytic activity, acting on RNA"/>
    <property type="evidence" value="ECO:0007669"/>
    <property type="project" value="UniProtKB-ARBA"/>
</dbReference>
<dbReference type="InterPro" id="IPR050188">
    <property type="entry name" value="RluA_PseudoU_synthase"/>
</dbReference>
<dbReference type="PANTHER" id="PTHR21600:SF87">
    <property type="entry name" value="RNA PSEUDOURIDYLATE SYNTHASE DOMAIN-CONTAINING PROTEIN 1"/>
    <property type="match status" value="1"/>
</dbReference>
<protein>
    <recommendedName>
        <fullName evidence="2">Pseudouridine synthase RsuA/RluA-like domain-containing protein</fullName>
    </recommendedName>
</protein>
<evidence type="ECO:0000313" key="4">
    <source>
        <dbReference type="Proteomes" id="UP000178449"/>
    </source>
</evidence>
<dbReference type="SUPFAM" id="SSF55120">
    <property type="entry name" value="Pseudouridine synthase"/>
    <property type="match status" value="1"/>
</dbReference>
<evidence type="ECO:0000313" key="3">
    <source>
        <dbReference type="EMBL" id="OGG94058.1"/>
    </source>
</evidence>
<comment type="caution">
    <text evidence="3">The sequence shown here is derived from an EMBL/GenBank/DDBJ whole genome shotgun (WGS) entry which is preliminary data.</text>
</comment>
<dbReference type="InterPro" id="IPR020103">
    <property type="entry name" value="PsdUridine_synth_cat_dom_sf"/>
</dbReference>
<dbReference type="AlphaFoldDB" id="A0A1F6G7I6"/>
<dbReference type="PANTHER" id="PTHR21600">
    <property type="entry name" value="MITOCHONDRIAL RNA PSEUDOURIDINE SYNTHASE"/>
    <property type="match status" value="1"/>
</dbReference>